<dbReference type="InterPro" id="IPR044750">
    <property type="entry name" value="C2_SRC2/BAP"/>
</dbReference>
<dbReference type="PANTHER" id="PTHR32246">
    <property type="entry name" value="INGRESSION PROTEIN FIC1"/>
    <property type="match status" value="1"/>
</dbReference>
<dbReference type="Gene3D" id="2.60.40.150">
    <property type="entry name" value="C2 domain"/>
    <property type="match status" value="1"/>
</dbReference>
<evidence type="ECO:0000259" key="2">
    <source>
        <dbReference type="PROSITE" id="PS50004"/>
    </source>
</evidence>
<reference evidence="5" key="1">
    <citation type="journal article" date="2019" name="Gigascience">
        <title>De novo genome assembly of the endangered Acer yangbiense, a plant species with extremely small populations endemic to Yunnan Province, China.</title>
        <authorList>
            <person name="Yang J."/>
            <person name="Wariss H.M."/>
            <person name="Tao L."/>
            <person name="Zhang R."/>
            <person name="Yun Q."/>
            <person name="Hollingsworth P."/>
            <person name="Dao Z."/>
            <person name="Luo G."/>
            <person name="Guo H."/>
            <person name="Ma Y."/>
            <person name="Sun W."/>
        </authorList>
    </citation>
    <scope>NUCLEOTIDE SEQUENCE [LARGE SCALE GENOMIC DNA]</scope>
    <source>
        <strain evidence="5">cv. Malutang</strain>
    </source>
</reference>
<feature type="region of interest" description="Disordered" evidence="1">
    <location>
        <begin position="452"/>
        <end position="551"/>
    </location>
</feature>
<dbReference type="SUPFAM" id="SSF49562">
    <property type="entry name" value="C2 domain (Calcium/lipid-binding domain, CaLB)"/>
    <property type="match status" value="1"/>
</dbReference>
<dbReference type="Proteomes" id="UP000323000">
    <property type="component" value="Chromosome 12"/>
</dbReference>
<feature type="domain" description="N-acetyltransferase" evidence="3">
    <location>
        <begin position="80"/>
        <end position="232"/>
    </location>
</feature>
<dbReference type="Gene3D" id="3.40.630.30">
    <property type="match status" value="1"/>
</dbReference>
<evidence type="ECO:0000313" key="4">
    <source>
        <dbReference type="EMBL" id="TXG49932.1"/>
    </source>
</evidence>
<feature type="compositionally biased region" description="Low complexity" evidence="1">
    <location>
        <begin position="514"/>
        <end position="534"/>
    </location>
</feature>
<feature type="domain" description="C2" evidence="2">
    <location>
        <begin position="269"/>
        <end position="393"/>
    </location>
</feature>
<dbReference type="GO" id="GO:0006952">
    <property type="term" value="P:defense response"/>
    <property type="evidence" value="ECO:0007669"/>
    <property type="project" value="InterPro"/>
</dbReference>
<dbReference type="InterPro" id="IPR000008">
    <property type="entry name" value="C2_dom"/>
</dbReference>
<name>A0A5C7H0D9_9ROSI</name>
<comment type="caution">
    <text evidence="4">The sequence shown here is derived from an EMBL/GenBank/DDBJ whole genome shotgun (WGS) entry which is preliminary data.</text>
</comment>
<feature type="compositionally biased region" description="Polar residues" evidence="1">
    <location>
        <begin position="472"/>
        <end position="497"/>
    </location>
</feature>
<proteinExistence type="predicted"/>
<sequence>MGSVAYPSTFMELRWVTTRTKKDKNNINNPKELNLKPAATIPVYISTNPSDINPPELRELFTDCNHSCYRFPRLDPEEPVDVDKLRVALSHSCALVSLFSRPHDCFETDFDGDIESTELSDDGSKKVVPLLGNLMDRLMPVSPSNGKLVGFGRAVSDVGLTASIYDVVVIPSLRRLGIGQMIVRRIVRMLTSRDIYDISALCSEDERLFFEACGFGGDILNSTTMMYSKTVATHFGDDQTVKRADSCLSGMLFVEEKLTKACPTCFFRRTALYKFSFIFIILACMGKIWVEVCLISARGLRRTSSLWKLQWFAVGWIDPNNKYCTKIDASGNANPVWKTKFAAVVDDSNLQDTVLDVEVYSREPVFLRERLQGTATVVLKEFLAKYSKSSEGSRPGAEEVGSYQLRKKNSNKPQGFIDISIRISEEKEELSSYPDNEGGIILMDRSNNVRFSSEDGSDLAYPTQLPLAPTNRPENQSQTNFPYSQSMPRPANYSNISIGGPSNPLAGGPSNPLAAGPSYSAAGGSSYTPAAGPSYRPPRTPPPPPPPTNVGYIPTLIPRTNTFSDTYINMPSSGPPGHGRAMTRPGFGMGLGAGALAAGAVIFGEDFMSGFDVPSGLNDASSYHIN</sequence>
<dbReference type="PANTHER" id="PTHR32246:SF15">
    <property type="entry name" value="CALCIUM-DEPENDENT LIPID-BINDING (CALB DOMAIN) FAMILY PROTEIN"/>
    <property type="match status" value="1"/>
</dbReference>
<dbReference type="OrthoDB" id="2744543at2759"/>
<protein>
    <submittedName>
        <fullName evidence="4">Uncharacterized protein</fullName>
    </submittedName>
</protein>
<dbReference type="InterPro" id="IPR016181">
    <property type="entry name" value="Acyl_CoA_acyltransferase"/>
</dbReference>
<dbReference type="EMBL" id="VAHF01000012">
    <property type="protein sequence ID" value="TXG49932.1"/>
    <property type="molecule type" value="Genomic_DNA"/>
</dbReference>
<evidence type="ECO:0000259" key="3">
    <source>
        <dbReference type="PROSITE" id="PS51186"/>
    </source>
</evidence>
<accession>A0A5C7H0D9</accession>
<organism evidence="4 5">
    <name type="scientific">Acer yangbiense</name>
    <dbReference type="NCBI Taxonomy" id="1000413"/>
    <lineage>
        <taxon>Eukaryota</taxon>
        <taxon>Viridiplantae</taxon>
        <taxon>Streptophyta</taxon>
        <taxon>Embryophyta</taxon>
        <taxon>Tracheophyta</taxon>
        <taxon>Spermatophyta</taxon>
        <taxon>Magnoliopsida</taxon>
        <taxon>eudicotyledons</taxon>
        <taxon>Gunneridae</taxon>
        <taxon>Pentapetalae</taxon>
        <taxon>rosids</taxon>
        <taxon>malvids</taxon>
        <taxon>Sapindales</taxon>
        <taxon>Sapindaceae</taxon>
        <taxon>Hippocastanoideae</taxon>
        <taxon>Acereae</taxon>
        <taxon>Acer</taxon>
    </lineage>
</organism>
<dbReference type="GO" id="GO:0016747">
    <property type="term" value="F:acyltransferase activity, transferring groups other than amino-acyl groups"/>
    <property type="evidence" value="ECO:0007669"/>
    <property type="project" value="InterPro"/>
</dbReference>
<dbReference type="InterPro" id="IPR000182">
    <property type="entry name" value="GNAT_dom"/>
</dbReference>
<feature type="compositionally biased region" description="Pro residues" evidence="1">
    <location>
        <begin position="535"/>
        <end position="548"/>
    </location>
</feature>
<dbReference type="AlphaFoldDB" id="A0A5C7H0D9"/>
<dbReference type="Pfam" id="PF00168">
    <property type="entry name" value="C2"/>
    <property type="match status" value="1"/>
</dbReference>
<dbReference type="PROSITE" id="PS51186">
    <property type="entry name" value="GNAT"/>
    <property type="match status" value="1"/>
</dbReference>
<dbReference type="PROSITE" id="PS50004">
    <property type="entry name" value="C2"/>
    <property type="match status" value="1"/>
</dbReference>
<evidence type="ECO:0000256" key="1">
    <source>
        <dbReference type="SAM" id="MobiDB-lite"/>
    </source>
</evidence>
<dbReference type="Pfam" id="PF00583">
    <property type="entry name" value="Acetyltransf_1"/>
    <property type="match status" value="1"/>
</dbReference>
<evidence type="ECO:0000313" key="5">
    <source>
        <dbReference type="Proteomes" id="UP000323000"/>
    </source>
</evidence>
<dbReference type="InterPro" id="IPR035892">
    <property type="entry name" value="C2_domain_sf"/>
</dbReference>
<dbReference type="CDD" id="cd04051">
    <property type="entry name" value="C2_SRC2_like"/>
    <property type="match status" value="1"/>
</dbReference>
<gene>
    <name evidence="4" type="ORF">EZV62_025807</name>
</gene>
<dbReference type="SUPFAM" id="SSF55729">
    <property type="entry name" value="Acyl-CoA N-acyltransferases (Nat)"/>
    <property type="match status" value="1"/>
</dbReference>
<keyword evidence="5" id="KW-1185">Reference proteome</keyword>